<dbReference type="InterPro" id="IPR004147">
    <property type="entry name" value="ABC1_dom"/>
</dbReference>
<dbReference type="PATRIC" id="fig|1527444.3.peg.447"/>
<keyword evidence="4" id="KW-0418">Kinase</keyword>
<evidence type="ECO:0000256" key="2">
    <source>
        <dbReference type="SAM" id="Phobius"/>
    </source>
</evidence>
<reference evidence="4 5" key="1">
    <citation type="submission" date="2014-08" db="EMBL/GenBank/DDBJ databases">
        <title>Comparative genomics reveals surprising divergence of two closely related strains of uncultivated UCYN-A cyanobacteria.</title>
        <authorList>
            <person name="Bombar D."/>
            <person name="Heller P."/>
            <person name="Sanchez-Baracaldo P."/>
            <person name="Carter B.J."/>
            <person name="Zert J.P."/>
        </authorList>
    </citation>
    <scope>NUCLEOTIDE SEQUENCE [LARGE SCALE GENOMIC DNA]</scope>
</reference>
<gene>
    <name evidence="4" type="ORF">ucyna2_00465</name>
</gene>
<evidence type="ECO:0000256" key="1">
    <source>
        <dbReference type="ARBA" id="ARBA00009670"/>
    </source>
</evidence>
<keyword evidence="2" id="KW-0472">Membrane</keyword>
<dbReference type="PANTHER" id="PTHR10566">
    <property type="entry name" value="CHAPERONE-ACTIVITY OF BC1 COMPLEX CABC1 -RELATED"/>
    <property type="match status" value="1"/>
</dbReference>
<accession>A0A086CHC9</accession>
<dbReference type="GO" id="GO:0004672">
    <property type="term" value="F:protein kinase activity"/>
    <property type="evidence" value="ECO:0007669"/>
    <property type="project" value="InterPro"/>
</dbReference>
<keyword evidence="2" id="KW-1133">Transmembrane helix</keyword>
<evidence type="ECO:0000313" key="4">
    <source>
        <dbReference type="EMBL" id="KFF41593.1"/>
    </source>
</evidence>
<keyword evidence="2" id="KW-0812">Transmembrane</keyword>
<keyword evidence="4" id="KW-0808">Transferase</keyword>
<dbReference type="InterPro" id="IPR011009">
    <property type="entry name" value="Kinase-like_dom_sf"/>
</dbReference>
<organism evidence="4 5">
    <name type="scientific">Candidatus Atelocyanobacterium thalassa isolate SIO64986</name>
    <dbReference type="NCBI Taxonomy" id="1527444"/>
    <lineage>
        <taxon>Bacteria</taxon>
        <taxon>Bacillati</taxon>
        <taxon>Cyanobacteriota</taxon>
        <taxon>Cyanophyceae</taxon>
        <taxon>Oscillatoriophycideae</taxon>
        <taxon>Chroococcales</taxon>
        <taxon>Aphanothecaceae</taxon>
        <taxon>Candidatus Atelocyanobacterium</taxon>
        <taxon>Candidatus Atelocyanobacterium thalassae</taxon>
    </lineage>
</organism>
<evidence type="ECO:0000259" key="3">
    <source>
        <dbReference type="PROSITE" id="PS50011"/>
    </source>
</evidence>
<dbReference type="STRING" id="1527444.ucyna2_00465"/>
<feature type="transmembrane region" description="Helical" evidence="2">
    <location>
        <begin position="495"/>
        <end position="514"/>
    </location>
</feature>
<dbReference type="GO" id="GO:0005524">
    <property type="term" value="F:ATP binding"/>
    <property type="evidence" value="ECO:0007669"/>
    <property type="project" value="InterPro"/>
</dbReference>
<comment type="similarity">
    <text evidence="1">Belongs to the protein kinase superfamily. ADCK protein kinase family.</text>
</comment>
<dbReference type="EMBL" id="JPSP01000004">
    <property type="protein sequence ID" value="KFF41593.1"/>
    <property type="molecule type" value="Genomic_DNA"/>
</dbReference>
<dbReference type="InterPro" id="IPR000719">
    <property type="entry name" value="Prot_kinase_dom"/>
</dbReference>
<dbReference type="AlphaFoldDB" id="A0A086CHC9"/>
<dbReference type="CDD" id="cd05121">
    <property type="entry name" value="ABC1_ADCK3-like"/>
    <property type="match status" value="1"/>
</dbReference>
<dbReference type="InterPro" id="IPR050154">
    <property type="entry name" value="UbiB_kinase"/>
</dbReference>
<dbReference type="Pfam" id="PF03109">
    <property type="entry name" value="ABC1"/>
    <property type="match status" value="1"/>
</dbReference>
<dbReference type="SUPFAM" id="SSF56112">
    <property type="entry name" value="Protein kinase-like (PK-like)"/>
    <property type="match status" value="1"/>
</dbReference>
<evidence type="ECO:0000313" key="5">
    <source>
        <dbReference type="Proteomes" id="UP000028922"/>
    </source>
</evidence>
<name>A0A086CHC9_9CHRO</name>
<proteinExistence type="inferred from homology"/>
<dbReference type="PANTHER" id="PTHR10566:SF113">
    <property type="entry name" value="PROTEIN ACTIVITY OF BC1 COMPLEX KINASE 7, CHLOROPLASTIC"/>
    <property type="match status" value="1"/>
</dbReference>
<dbReference type="PROSITE" id="PS50011">
    <property type="entry name" value="PROTEIN_KINASE_DOM"/>
    <property type="match status" value="1"/>
</dbReference>
<dbReference type="Proteomes" id="UP000028922">
    <property type="component" value="Unassembled WGS sequence"/>
</dbReference>
<protein>
    <submittedName>
        <fullName evidence="4">Putative unusual protein kinase</fullName>
    </submittedName>
</protein>
<feature type="domain" description="Protein kinase" evidence="3">
    <location>
        <begin position="112"/>
        <end position="454"/>
    </location>
</feature>
<feature type="transmembrane region" description="Helical" evidence="2">
    <location>
        <begin position="520"/>
        <end position="543"/>
    </location>
</feature>
<sequence length="549" mass="61965">MFSLTQTSARQREILEVVLSNGWEYMRGLLTAGKTENPQIPTPEVLRNILIELGPFYVKLGQLLSTRPDILSPNYIQALTALQSNVSSVPWKEIEIVLNRQLSKPIKAIFSNIEKKPIAAGSIGQIHRGILLNGEEVAIKIQRPNIDKIVQQDITLIKGIAELVSLTEFGKNFDIPKLADEFCEAIESELDFTKEASYTDTIRNNLSSSIWFDANEILTPKVYWEITTEKILVLEWLHGKPILEADLSIPKSLKSTEERRKEITTLLFRAFFQQIYVDGFFHADPHPGNLFYLNNGRVAIIDCGMVGKIDSHTQKILIELLLAIFDLDAQGCAQLTFKLSESDKVDNLSRLKSDYEKILKKYHNLNLSQFNFSEVVYEILQIARKNKLKIPGNLGLYAKCLGNLEGTARQFNPSINLFDEINPLMTNLFYRQLVGDTPLQTGLRTILDLKSIYLKTPRRIETLLDRLSSETFNWNIRLRELEPLRRSIDASANRLSFSIVLGSLIMGAAIISVGSSTQQLSIISSVLFASASILGVWLIISILRSGRLK</sequence>
<comment type="caution">
    <text evidence="4">The sequence shown here is derived from an EMBL/GenBank/DDBJ whole genome shotgun (WGS) entry which is preliminary data.</text>
</comment>
<dbReference type="eggNOG" id="COG0661">
    <property type="taxonomic scope" value="Bacteria"/>
</dbReference>